<protein>
    <submittedName>
        <fullName evidence="1">Uncharacterized protein</fullName>
    </submittedName>
</protein>
<dbReference type="EMBL" id="CASHTH010003778">
    <property type="protein sequence ID" value="CAI8049130.1"/>
    <property type="molecule type" value="Genomic_DNA"/>
</dbReference>
<reference evidence="1" key="1">
    <citation type="submission" date="2023-03" db="EMBL/GenBank/DDBJ databases">
        <authorList>
            <person name="Steffen K."/>
            <person name="Cardenas P."/>
        </authorList>
    </citation>
    <scope>NUCLEOTIDE SEQUENCE</scope>
</reference>
<evidence type="ECO:0000313" key="2">
    <source>
        <dbReference type="Proteomes" id="UP001174909"/>
    </source>
</evidence>
<dbReference type="AlphaFoldDB" id="A0AA35TIW9"/>
<dbReference type="PANTHER" id="PTHR33096:SF1">
    <property type="entry name" value="CXC1-LIKE CYSTEINE CLUSTER ASSOCIATED WITH KDZ TRANSPOSASES DOMAIN-CONTAINING PROTEIN"/>
    <property type="match status" value="1"/>
</dbReference>
<dbReference type="Proteomes" id="UP001174909">
    <property type="component" value="Unassembled WGS sequence"/>
</dbReference>
<evidence type="ECO:0000313" key="1">
    <source>
        <dbReference type="EMBL" id="CAI8049130.1"/>
    </source>
</evidence>
<proteinExistence type="predicted"/>
<dbReference type="Pfam" id="PF18758">
    <property type="entry name" value="KDZ"/>
    <property type="match status" value="1"/>
</dbReference>
<keyword evidence="2" id="KW-1185">Reference proteome</keyword>
<organism evidence="1 2">
    <name type="scientific">Geodia barretti</name>
    <name type="common">Barrett's horny sponge</name>
    <dbReference type="NCBI Taxonomy" id="519541"/>
    <lineage>
        <taxon>Eukaryota</taxon>
        <taxon>Metazoa</taxon>
        <taxon>Porifera</taxon>
        <taxon>Demospongiae</taxon>
        <taxon>Heteroscleromorpha</taxon>
        <taxon>Tetractinellida</taxon>
        <taxon>Astrophorina</taxon>
        <taxon>Geodiidae</taxon>
        <taxon>Geodia</taxon>
    </lineage>
</organism>
<dbReference type="PANTHER" id="PTHR33096">
    <property type="entry name" value="CXC2 DOMAIN-CONTAINING PROTEIN"/>
    <property type="match status" value="1"/>
</dbReference>
<gene>
    <name evidence="1" type="ORF">GBAR_LOCUS27057</name>
</gene>
<dbReference type="InterPro" id="IPR040521">
    <property type="entry name" value="KDZ"/>
</dbReference>
<feature type="non-terminal residue" evidence="1">
    <location>
        <position position="1"/>
    </location>
</feature>
<accession>A0AA35TIW9</accession>
<sequence>MFSCCDCEPTACLHMVRARLWPASLSSPKIAFNIRSVSRGRSIFCWNAKVALGISAKPSTLSPLINYNKERGSVMISMDALFGLPRKKSAGQSHRDPLHGHIFFKDQPSVDEHVASSSRRNACDKVCSDFLAGDVLRSSNRYKALDETALFGCACRHEFPLMFINLKHGERISYAEWLLQEMVQSYPAEIKLHVMYDIACTLNKYMQKYEGNNVLLKKVQLCLPIFHAYGHKPQCQIIFSPLRCDGLGLSDGEVMERLWSFLRRFSRMTKEMRPAHRTDVLCHALIYYGYKTKRKLGSLLLNRWKKAEQM</sequence>
<comment type="caution">
    <text evidence="1">The sequence shown here is derived from an EMBL/GenBank/DDBJ whole genome shotgun (WGS) entry which is preliminary data.</text>
</comment>
<name>A0AA35TIW9_GEOBA</name>